<feature type="domain" description="Putative restriction endonuclease" evidence="2">
    <location>
        <begin position="37"/>
        <end position="198"/>
    </location>
</feature>
<dbReference type="SUPFAM" id="SSF52980">
    <property type="entry name" value="Restriction endonuclease-like"/>
    <property type="match status" value="1"/>
</dbReference>
<proteinExistence type="predicted"/>
<dbReference type="Proteomes" id="UP000317318">
    <property type="component" value="Chromosome"/>
</dbReference>
<dbReference type="Pfam" id="PF05685">
    <property type="entry name" value="Uma2"/>
    <property type="match status" value="1"/>
</dbReference>
<dbReference type="RefSeq" id="WP_145366040.1">
    <property type="nucleotide sequence ID" value="NZ_CP036268.1"/>
</dbReference>
<keyword evidence="4" id="KW-1185">Reference proteome</keyword>
<dbReference type="PANTHER" id="PTHR47152">
    <property type="entry name" value="SLR2084 PROTEIN-RELATED"/>
    <property type="match status" value="1"/>
</dbReference>
<dbReference type="InterPro" id="IPR011335">
    <property type="entry name" value="Restrct_endonuc-II-like"/>
</dbReference>
<dbReference type="InterPro" id="IPR012296">
    <property type="entry name" value="Nuclease_put_TT1808"/>
</dbReference>
<dbReference type="InterPro" id="IPR008538">
    <property type="entry name" value="Uma2"/>
</dbReference>
<sequence>MPATQLEQAVQADAEVDPRPMPEPGRCLRLSGVSYDEYDAISEAIGERNIRITYIDGELEIMSPSYKHDWAKMYFHNAVLVLARQLKIKIRACGSTTHKRKSSDKGFEPDQAYHIMSIPSLGRLGTYEPTKDVPPDLGIEVDVFSKSLERLPLYADFGIGEVWRYDNRNLDILQLRDGGYVRIEQSVCFPGVTSELILESLEVMDVDDDLEWMDRYTEIVRERLNLGDDENSS</sequence>
<evidence type="ECO:0000313" key="4">
    <source>
        <dbReference type="Proteomes" id="UP000317318"/>
    </source>
</evidence>
<dbReference type="OrthoDB" id="275506at2"/>
<reference evidence="3 4" key="1">
    <citation type="submission" date="2019-02" db="EMBL/GenBank/DDBJ databases">
        <title>Deep-cultivation of Planctomycetes and their phenomic and genomic characterization uncovers novel biology.</title>
        <authorList>
            <person name="Wiegand S."/>
            <person name="Jogler M."/>
            <person name="Boedeker C."/>
            <person name="Pinto D."/>
            <person name="Vollmers J."/>
            <person name="Rivas-Marin E."/>
            <person name="Kohn T."/>
            <person name="Peeters S.H."/>
            <person name="Heuer A."/>
            <person name="Rast P."/>
            <person name="Oberbeckmann S."/>
            <person name="Bunk B."/>
            <person name="Jeske O."/>
            <person name="Meyerdierks A."/>
            <person name="Storesund J.E."/>
            <person name="Kallscheuer N."/>
            <person name="Luecker S."/>
            <person name="Lage O.M."/>
            <person name="Pohl T."/>
            <person name="Merkel B.J."/>
            <person name="Hornburger P."/>
            <person name="Mueller R.-W."/>
            <person name="Bruemmer F."/>
            <person name="Labrenz M."/>
            <person name="Spormann A.M."/>
            <person name="Op den Camp H."/>
            <person name="Overmann J."/>
            <person name="Amann R."/>
            <person name="Jetten M.S.M."/>
            <person name="Mascher T."/>
            <person name="Medema M.H."/>
            <person name="Devos D.P."/>
            <person name="Kaster A.-K."/>
            <person name="Ovreas L."/>
            <person name="Rohde M."/>
            <person name="Galperin M.Y."/>
            <person name="Jogler C."/>
        </authorList>
    </citation>
    <scope>NUCLEOTIDE SEQUENCE [LARGE SCALE GENOMIC DNA]</scope>
    <source>
        <strain evidence="3 4">Pan189</strain>
    </source>
</reference>
<evidence type="ECO:0000313" key="3">
    <source>
        <dbReference type="EMBL" id="QDT39934.1"/>
    </source>
</evidence>
<evidence type="ECO:0000256" key="1">
    <source>
        <dbReference type="SAM" id="MobiDB-lite"/>
    </source>
</evidence>
<dbReference type="EMBL" id="CP036268">
    <property type="protein sequence ID" value="QDT39934.1"/>
    <property type="molecule type" value="Genomic_DNA"/>
</dbReference>
<organism evidence="3 4">
    <name type="scientific">Stratiformator vulcanicus</name>
    <dbReference type="NCBI Taxonomy" id="2527980"/>
    <lineage>
        <taxon>Bacteria</taxon>
        <taxon>Pseudomonadati</taxon>
        <taxon>Planctomycetota</taxon>
        <taxon>Planctomycetia</taxon>
        <taxon>Planctomycetales</taxon>
        <taxon>Planctomycetaceae</taxon>
        <taxon>Stratiformator</taxon>
    </lineage>
</organism>
<feature type="region of interest" description="Disordered" evidence="1">
    <location>
        <begin position="1"/>
        <end position="23"/>
    </location>
</feature>
<dbReference type="KEGG" id="svp:Pan189_43460"/>
<protein>
    <recommendedName>
        <fullName evidence="2">Putative restriction endonuclease domain-containing protein</fullName>
    </recommendedName>
</protein>
<gene>
    <name evidence="3" type="ORF">Pan189_43460</name>
</gene>
<dbReference type="CDD" id="cd06260">
    <property type="entry name" value="DUF820-like"/>
    <property type="match status" value="1"/>
</dbReference>
<dbReference type="AlphaFoldDB" id="A0A517R7S2"/>
<dbReference type="Gene3D" id="3.90.1570.10">
    <property type="entry name" value="tt1808, chain A"/>
    <property type="match status" value="1"/>
</dbReference>
<accession>A0A517R7S2</accession>
<evidence type="ECO:0000259" key="2">
    <source>
        <dbReference type="Pfam" id="PF05685"/>
    </source>
</evidence>
<name>A0A517R7S2_9PLAN</name>